<sequence>MTTTTAVTEAATPRVCACNCGAAVAKKSRFRMGHDQRLVSDLAGQLVYGEDMPEGLVDLLGLGDWDPKADIEDRINIVVHRVAQEFSAGLANKVDSAARRRWEKAGKGKPAKVAEPVRDTPAEVASGDKVAALGECGGTTKAGKKCKRRAEIGTEFCHAHRKAAK</sequence>
<dbReference type="RefSeq" id="WP_075135602.1">
    <property type="nucleotide sequence ID" value="NZ_MSIF01000014.1"/>
</dbReference>
<evidence type="ECO:0000313" key="2">
    <source>
        <dbReference type="Proteomes" id="UP000185696"/>
    </source>
</evidence>
<organism evidence="1 2">
    <name type="scientific">Actinophytocola xinjiangensis</name>
    <dbReference type="NCBI Taxonomy" id="485602"/>
    <lineage>
        <taxon>Bacteria</taxon>
        <taxon>Bacillati</taxon>
        <taxon>Actinomycetota</taxon>
        <taxon>Actinomycetes</taxon>
        <taxon>Pseudonocardiales</taxon>
        <taxon>Pseudonocardiaceae</taxon>
    </lineage>
</organism>
<gene>
    <name evidence="1" type="ORF">BLA60_25880</name>
</gene>
<comment type="caution">
    <text evidence="1">The sequence shown here is derived from an EMBL/GenBank/DDBJ whole genome shotgun (WGS) entry which is preliminary data.</text>
</comment>
<dbReference type="AlphaFoldDB" id="A0A7Z1AXI7"/>
<proteinExistence type="predicted"/>
<evidence type="ECO:0000313" key="1">
    <source>
        <dbReference type="EMBL" id="OLF07762.1"/>
    </source>
</evidence>
<reference evidence="1 2" key="1">
    <citation type="submission" date="2016-12" db="EMBL/GenBank/DDBJ databases">
        <title>The draft genome sequence of Actinophytocola xinjiangensis.</title>
        <authorList>
            <person name="Wang W."/>
            <person name="Yuan L."/>
        </authorList>
    </citation>
    <scope>NUCLEOTIDE SEQUENCE [LARGE SCALE GENOMIC DNA]</scope>
    <source>
        <strain evidence="1 2">CGMCC 4.4663</strain>
    </source>
</reference>
<dbReference type="Proteomes" id="UP000185696">
    <property type="component" value="Unassembled WGS sequence"/>
</dbReference>
<dbReference type="EMBL" id="MSIF01000014">
    <property type="protein sequence ID" value="OLF07762.1"/>
    <property type="molecule type" value="Genomic_DNA"/>
</dbReference>
<name>A0A7Z1AXI7_9PSEU</name>
<accession>A0A7Z1AXI7</accession>
<protein>
    <submittedName>
        <fullName evidence="1">Uncharacterized protein</fullName>
    </submittedName>
</protein>
<keyword evidence="2" id="KW-1185">Reference proteome</keyword>